<protein>
    <submittedName>
        <fullName evidence="1">Uncharacterized protein</fullName>
    </submittedName>
</protein>
<comment type="caution">
    <text evidence="1">The sequence shown here is derived from an EMBL/GenBank/DDBJ whole genome shotgun (WGS) entry which is preliminary data.</text>
</comment>
<reference evidence="1" key="1">
    <citation type="journal article" date="2015" name="Nature">
        <title>Complex archaea that bridge the gap between prokaryotes and eukaryotes.</title>
        <authorList>
            <person name="Spang A."/>
            <person name="Saw J.H."/>
            <person name="Jorgensen S.L."/>
            <person name="Zaremba-Niedzwiedzka K."/>
            <person name="Martijn J."/>
            <person name="Lind A.E."/>
            <person name="van Eijk R."/>
            <person name="Schleper C."/>
            <person name="Guy L."/>
            <person name="Ettema T.J."/>
        </authorList>
    </citation>
    <scope>NUCLEOTIDE SEQUENCE</scope>
</reference>
<evidence type="ECO:0000313" key="1">
    <source>
        <dbReference type="EMBL" id="KKL01464.1"/>
    </source>
</evidence>
<dbReference type="AlphaFoldDB" id="A0A0F9AP07"/>
<sequence>MCLDMRYPKIIRKIMVAFMPNTITAYKYVDNFKGLYSPRFRGKAFVVGENEAKGTKIDTSRWQSYDAGFHSFPDMKALRIYLPDLSCLGARACVVKCKIKKEWITAIGKQEGARVIVSKKIIMPDPSDKNAVVV</sequence>
<name>A0A0F9AP07_9ZZZZ</name>
<proteinExistence type="predicted"/>
<organism evidence="1">
    <name type="scientific">marine sediment metagenome</name>
    <dbReference type="NCBI Taxonomy" id="412755"/>
    <lineage>
        <taxon>unclassified sequences</taxon>
        <taxon>metagenomes</taxon>
        <taxon>ecological metagenomes</taxon>
    </lineage>
</organism>
<dbReference type="EMBL" id="LAZR01044966">
    <property type="protein sequence ID" value="KKL01464.1"/>
    <property type="molecule type" value="Genomic_DNA"/>
</dbReference>
<accession>A0A0F9AP07</accession>
<gene>
    <name evidence="1" type="ORF">LCGC14_2627010</name>
</gene>